<feature type="domain" description="GGDEF" evidence="2">
    <location>
        <begin position="70"/>
        <end position="204"/>
    </location>
</feature>
<protein>
    <recommendedName>
        <fullName evidence="2">GGDEF domain-containing protein</fullName>
    </recommendedName>
</protein>
<dbReference type="PROSITE" id="PS50887">
    <property type="entry name" value="GGDEF"/>
    <property type="match status" value="1"/>
</dbReference>
<dbReference type="PANTHER" id="PTHR46663">
    <property type="entry name" value="DIGUANYLATE CYCLASE DGCT-RELATED"/>
    <property type="match status" value="1"/>
</dbReference>
<evidence type="ECO:0000313" key="3">
    <source>
        <dbReference type="EMBL" id="GLL07322.1"/>
    </source>
</evidence>
<dbReference type="SUPFAM" id="SSF55073">
    <property type="entry name" value="Nucleotide cyclase"/>
    <property type="match status" value="1"/>
</dbReference>
<dbReference type="Proteomes" id="UP001143480">
    <property type="component" value="Unassembled WGS sequence"/>
</dbReference>
<dbReference type="Gene3D" id="3.30.70.270">
    <property type="match status" value="1"/>
</dbReference>
<gene>
    <name evidence="3" type="ORF">GCM10017581_090740</name>
</gene>
<reference evidence="3" key="1">
    <citation type="journal article" date="2014" name="Int. J. Syst. Evol. Microbiol.">
        <title>Complete genome sequence of Corynebacterium casei LMG S-19264T (=DSM 44701T), isolated from a smear-ripened cheese.</title>
        <authorList>
            <consortium name="US DOE Joint Genome Institute (JGI-PGF)"/>
            <person name="Walter F."/>
            <person name="Albersmeier A."/>
            <person name="Kalinowski J."/>
            <person name="Ruckert C."/>
        </authorList>
    </citation>
    <scope>NUCLEOTIDE SEQUENCE</scope>
    <source>
        <strain evidence="3">VKM Ac-1321</strain>
    </source>
</reference>
<dbReference type="InterPro" id="IPR052163">
    <property type="entry name" value="DGC-Regulatory_Protein"/>
</dbReference>
<reference evidence="3" key="2">
    <citation type="submission" date="2023-01" db="EMBL/GenBank/DDBJ databases">
        <authorList>
            <person name="Sun Q."/>
            <person name="Evtushenko L."/>
        </authorList>
    </citation>
    <scope>NUCLEOTIDE SEQUENCE</scope>
    <source>
        <strain evidence="3">VKM Ac-1321</strain>
    </source>
</reference>
<dbReference type="InterPro" id="IPR029787">
    <property type="entry name" value="Nucleotide_cyclase"/>
</dbReference>
<accession>A0A9W6KSL1</accession>
<dbReference type="EMBL" id="BSFP01000092">
    <property type="protein sequence ID" value="GLL07322.1"/>
    <property type="molecule type" value="Genomic_DNA"/>
</dbReference>
<comment type="caution">
    <text evidence="3">The sequence shown here is derived from an EMBL/GenBank/DDBJ whole genome shotgun (WGS) entry which is preliminary data.</text>
</comment>
<dbReference type="AlphaFoldDB" id="A0A9W6KSL1"/>
<sequence>MDILSNTVFAAAAAEHDQTQSELAALRAQVASLQSERAALWWDINHDDLTGLANRRLLVNVGPTLLNSARRCAVAVLDLNGFKPINDQYGHAVGDEVLRTVAGRLSRSVGDDLAVRLSGDEFAAILTETSRPGHGGDWSSRVAAIATAIAEPMLVDGHELRVTASIGVATTNDGPAPIAELLRRADLAMYRAKADRYCSNVVWD</sequence>
<organism evidence="3 4">
    <name type="scientific">Dactylosporangium matsuzakiense</name>
    <dbReference type="NCBI Taxonomy" id="53360"/>
    <lineage>
        <taxon>Bacteria</taxon>
        <taxon>Bacillati</taxon>
        <taxon>Actinomycetota</taxon>
        <taxon>Actinomycetes</taxon>
        <taxon>Micromonosporales</taxon>
        <taxon>Micromonosporaceae</taxon>
        <taxon>Dactylosporangium</taxon>
    </lineage>
</organism>
<dbReference type="NCBIfam" id="TIGR00254">
    <property type="entry name" value="GGDEF"/>
    <property type="match status" value="1"/>
</dbReference>
<dbReference type="InterPro" id="IPR043128">
    <property type="entry name" value="Rev_trsase/Diguanyl_cyclase"/>
</dbReference>
<dbReference type="InterPro" id="IPR000160">
    <property type="entry name" value="GGDEF_dom"/>
</dbReference>
<evidence type="ECO:0000259" key="2">
    <source>
        <dbReference type="PROSITE" id="PS50887"/>
    </source>
</evidence>
<evidence type="ECO:0000256" key="1">
    <source>
        <dbReference type="SAM" id="Coils"/>
    </source>
</evidence>
<proteinExistence type="predicted"/>
<name>A0A9W6KSL1_9ACTN</name>
<feature type="coiled-coil region" evidence="1">
    <location>
        <begin position="9"/>
        <end position="36"/>
    </location>
</feature>
<dbReference type="SMART" id="SM00267">
    <property type="entry name" value="GGDEF"/>
    <property type="match status" value="1"/>
</dbReference>
<dbReference type="RefSeq" id="WP_223095617.1">
    <property type="nucleotide sequence ID" value="NZ_BAAAXA010000001.1"/>
</dbReference>
<dbReference type="CDD" id="cd01949">
    <property type="entry name" value="GGDEF"/>
    <property type="match status" value="1"/>
</dbReference>
<dbReference type="PANTHER" id="PTHR46663:SF2">
    <property type="entry name" value="GGDEF DOMAIN-CONTAINING PROTEIN"/>
    <property type="match status" value="1"/>
</dbReference>
<keyword evidence="1" id="KW-0175">Coiled coil</keyword>
<keyword evidence="4" id="KW-1185">Reference proteome</keyword>
<evidence type="ECO:0000313" key="4">
    <source>
        <dbReference type="Proteomes" id="UP001143480"/>
    </source>
</evidence>
<dbReference type="Pfam" id="PF00990">
    <property type="entry name" value="GGDEF"/>
    <property type="match status" value="1"/>
</dbReference>